<feature type="region of interest" description="Disordered" evidence="1">
    <location>
        <begin position="1"/>
        <end position="29"/>
    </location>
</feature>
<organism evidence="3">
    <name type="scientific">Notodromas monacha</name>
    <dbReference type="NCBI Taxonomy" id="399045"/>
    <lineage>
        <taxon>Eukaryota</taxon>
        <taxon>Metazoa</taxon>
        <taxon>Ecdysozoa</taxon>
        <taxon>Arthropoda</taxon>
        <taxon>Crustacea</taxon>
        <taxon>Oligostraca</taxon>
        <taxon>Ostracoda</taxon>
        <taxon>Podocopa</taxon>
        <taxon>Podocopida</taxon>
        <taxon>Cypridocopina</taxon>
        <taxon>Cypridoidea</taxon>
        <taxon>Cyprididae</taxon>
        <taxon>Notodromas</taxon>
    </lineage>
</organism>
<dbReference type="EMBL" id="OA882134">
    <property type="protein sequence ID" value="CAD7273116.1"/>
    <property type="molecule type" value="Genomic_DNA"/>
</dbReference>
<dbReference type="SUPFAM" id="SSF82708">
    <property type="entry name" value="R3H domain"/>
    <property type="match status" value="1"/>
</dbReference>
<dbReference type="InterPro" id="IPR036867">
    <property type="entry name" value="R3H_dom_sf"/>
</dbReference>
<feature type="region of interest" description="Disordered" evidence="1">
    <location>
        <begin position="205"/>
        <end position="224"/>
    </location>
</feature>
<evidence type="ECO:0000313" key="4">
    <source>
        <dbReference type="Proteomes" id="UP000678499"/>
    </source>
</evidence>
<dbReference type="InterPro" id="IPR017330">
    <property type="entry name" value="SPAG7"/>
</dbReference>
<dbReference type="Gene3D" id="3.30.1370.50">
    <property type="entry name" value="R3H-like domain"/>
    <property type="match status" value="1"/>
</dbReference>
<dbReference type="Pfam" id="PF01424">
    <property type="entry name" value="R3H"/>
    <property type="match status" value="1"/>
</dbReference>
<dbReference type="InterPro" id="IPR001374">
    <property type="entry name" value="R3H_dom"/>
</dbReference>
<feature type="compositionally biased region" description="Basic and acidic residues" evidence="1">
    <location>
        <begin position="18"/>
        <end position="29"/>
    </location>
</feature>
<dbReference type="EMBL" id="CAJPEX010000097">
    <property type="protein sequence ID" value="CAG0913268.1"/>
    <property type="molecule type" value="Genomic_DNA"/>
</dbReference>
<accession>A0A7R9BEZ6</accession>
<dbReference type="PROSITE" id="PS51061">
    <property type="entry name" value="R3H"/>
    <property type="match status" value="1"/>
</dbReference>
<evidence type="ECO:0000313" key="3">
    <source>
        <dbReference type="EMBL" id="CAD7273116.1"/>
    </source>
</evidence>
<evidence type="ECO:0000259" key="2">
    <source>
        <dbReference type="PROSITE" id="PS51061"/>
    </source>
</evidence>
<dbReference type="AlphaFoldDB" id="A0A7R9BEZ6"/>
<dbReference type="PANTHER" id="PTHR13498:SF3">
    <property type="entry name" value="SPERM-ASSOCIATED ANTIGEN 7"/>
    <property type="match status" value="1"/>
</dbReference>
<reference evidence="3" key="1">
    <citation type="submission" date="2020-11" db="EMBL/GenBank/DDBJ databases">
        <authorList>
            <person name="Tran Van P."/>
        </authorList>
    </citation>
    <scope>NUCLEOTIDE SEQUENCE</scope>
</reference>
<dbReference type="PANTHER" id="PTHR13498">
    <property type="entry name" value="SPERM ASSOCIATED ANTIGEN 7"/>
    <property type="match status" value="1"/>
</dbReference>
<sequence length="224" mass="25294">MDLLGSILSTMDRPPPVSEKDKRVRKEHEAQVKKALDEERDRLKSLKNGIDEIIDDFLQNANQTRLKLEPMEKIARKIVHEAAENVGLIAHTFPSEEGSEPHVMLFKKEDAPCDGELSCIRSGRPWNPAAAAKLRGSADTYEIPEPLRRNKSKDTELDGYRKKYERIVGSELSASKVTVTKNHYGFVPTENKKDIRSIEQTLADIRARRKRKAESSSSTETPAS</sequence>
<evidence type="ECO:0000256" key="1">
    <source>
        <dbReference type="SAM" id="MobiDB-lite"/>
    </source>
</evidence>
<dbReference type="Proteomes" id="UP000678499">
    <property type="component" value="Unassembled WGS sequence"/>
</dbReference>
<feature type="compositionally biased region" description="Low complexity" evidence="1">
    <location>
        <begin position="215"/>
        <end position="224"/>
    </location>
</feature>
<feature type="domain" description="R3H" evidence="2">
    <location>
        <begin position="44"/>
        <end position="109"/>
    </location>
</feature>
<dbReference type="OrthoDB" id="5979509at2759"/>
<name>A0A7R9BEZ6_9CRUS</name>
<gene>
    <name evidence="3" type="ORF">NMOB1V02_LOCUS1019</name>
</gene>
<keyword evidence="4" id="KW-1185">Reference proteome</keyword>
<dbReference type="SMART" id="SM00393">
    <property type="entry name" value="R3H"/>
    <property type="match status" value="1"/>
</dbReference>
<proteinExistence type="predicted"/>
<dbReference type="GO" id="GO:0003676">
    <property type="term" value="F:nucleic acid binding"/>
    <property type="evidence" value="ECO:0007669"/>
    <property type="project" value="UniProtKB-UniRule"/>
</dbReference>
<protein>
    <recommendedName>
        <fullName evidence="2">R3H domain-containing protein</fullName>
    </recommendedName>
</protein>